<gene>
    <name evidence="1" type="ordered locus">Pnap_4404</name>
</gene>
<name>A1VVK4_POLNA</name>
<accession>A1VVK4</accession>
<evidence type="ECO:0000313" key="2">
    <source>
        <dbReference type="Proteomes" id="UP000000644"/>
    </source>
</evidence>
<dbReference type="AlphaFoldDB" id="A1VVK4"/>
<dbReference type="RefSeq" id="WP_011798053.1">
    <property type="nucleotide sequence ID" value="NC_008757.1"/>
</dbReference>
<dbReference type="EMBL" id="CP000530">
    <property type="protein sequence ID" value="ABM39682.1"/>
    <property type="molecule type" value="Genomic_DNA"/>
</dbReference>
<dbReference type="HOGENOM" id="CLU_1407642_0_0_4"/>
<organism evidence="1 2">
    <name type="scientific">Polaromonas naphthalenivorans (strain CJ2)</name>
    <dbReference type="NCBI Taxonomy" id="365044"/>
    <lineage>
        <taxon>Bacteria</taxon>
        <taxon>Pseudomonadati</taxon>
        <taxon>Pseudomonadota</taxon>
        <taxon>Betaproteobacteria</taxon>
        <taxon>Burkholderiales</taxon>
        <taxon>Comamonadaceae</taxon>
        <taxon>Polaromonas</taxon>
    </lineage>
</organism>
<sequence>MLVATARGWACAHCDHTQDRAHAFMAQTAPQALSDESFAAYAALALRTRGRITDRQALLERIDAAIGAYRYLFLYRFALESHNDQQSELIGCARAVAPVMLASLRRRRMALMGVGQAAGEAPAADASWTPLSEGKPADDVSVEVLYQLEEITNPFHDGFGCNAWIESRRFCGGRILPSGGTPTHWRPAERLTL</sequence>
<geneLocation type="plasmid" evidence="1 2">
    <name>pPNAP01</name>
</geneLocation>
<dbReference type="KEGG" id="pna:Pnap_4404"/>
<keyword evidence="2" id="KW-1185">Reference proteome</keyword>
<protein>
    <submittedName>
        <fullName evidence="1">Uncharacterized protein</fullName>
    </submittedName>
</protein>
<evidence type="ECO:0000313" key="1">
    <source>
        <dbReference type="EMBL" id="ABM39682.1"/>
    </source>
</evidence>
<dbReference type="OrthoDB" id="8256352at2"/>
<proteinExistence type="predicted"/>
<keyword evidence="1" id="KW-0614">Plasmid</keyword>
<dbReference type="Proteomes" id="UP000000644">
    <property type="component" value="Plasmid pPNAP01"/>
</dbReference>
<reference evidence="2" key="1">
    <citation type="journal article" date="2009" name="Environ. Microbiol.">
        <title>The genome of Polaromonas naphthalenivorans strain CJ2, isolated from coal tar-contaminated sediment, reveals physiological and metabolic versatility and evolution through extensive horizontal gene transfer.</title>
        <authorList>
            <person name="Yagi J.M."/>
            <person name="Sims D."/>
            <person name="Brettin T."/>
            <person name="Bruce D."/>
            <person name="Madsen E.L."/>
        </authorList>
    </citation>
    <scope>NUCLEOTIDE SEQUENCE [LARGE SCALE GENOMIC DNA]</scope>
    <source>
        <strain evidence="2">CJ2</strain>
        <plasmid evidence="2">Plasmid pPNAP01</plasmid>
    </source>
</reference>